<evidence type="ECO:0000313" key="17">
    <source>
        <dbReference type="Proteomes" id="UP000325606"/>
    </source>
</evidence>
<dbReference type="PROSITE" id="PS50192">
    <property type="entry name" value="T_SNARE"/>
    <property type="match status" value="1"/>
</dbReference>
<evidence type="ECO:0000256" key="8">
    <source>
        <dbReference type="ARBA" id="ARBA00023136"/>
    </source>
</evidence>
<dbReference type="NCBIfam" id="TIGR00229">
    <property type="entry name" value="sensory_box"/>
    <property type="match status" value="1"/>
</dbReference>
<dbReference type="FunFam" id="1.10.287.950:FF:000001">
    <property type="entry name" value="Methyl-accepting chemotaxis sensory transducer"/>
    <property type="match status" value="1"/>
</dbReference>
<keyword evidence="2" id="KW-1003">Cell membrane</keyword>
<reference evidence="16 17" key="1">
    <citation type="submission" date="2019-09" db="EMBL/GenBank/DDBJ databases">
        <title>Nitrincola iocasae sp. nov., a bacterium isolated from the sediment collected at a cold seep field in South China Sea.</title>
        <authorList>
            <person name="Zhang H."/>
            <person name="Wang H."/>
            <person name="Li C."/>
        </authorList>
    </citation>
    <scope>NUCLEOTIDE SEQUENCE [LARGE SCALE GENOMIC DNA]</scope>
    <source>
        <strain evidence="16 17">KXZD1103</strain>
    </source>
</reference>
<evidence type="ECO:0000259" key="13">
    <source>
        <dbReference type="PROSITE" id="PS50111"/>
    </source>
</evidence>
<evidence type="ECO:0000256" key="11">
    <source>
        <dbReference type="PROSITE-ProRule" id="PRU00284"/>
    </source>
</evidence>
<accession>A0A5J6LFS0</accession>
<evidence type="ECO:0000256" key="6">
    <source>
        <dbReference type="ARBA" id="ARBA00022692"/>
    </source>
</evidence>
<organism evidence="16 17">
    <name type="scientific">Nitrincola iocasae</name>
    <dbReference type="NCBI Taxonomy" id="2614693"/>
    <lineage>
        <taxon>Bacteria</taxon>
        <taxon>Pseudomonadati</taxon>
        <taxon>Pseudomonadota</taxon>
        <taxon>Gammaproteobacteria</taxon>
        <taxon>Oceanospirillales</taxon>
        <taxon>Oceanospirillaceae</taxon>
        <taxon>Nitrincola</taxon>
    </lineage>
</organism>
<dbReference type="PROSITE" id="PS50111">
    <property type="entry name" value="CHEMOTAXIS_TRANSDUC_2"/>
    <property type="match status" value="1"/>
</dbReference>
<keyword evidence="8 12" id="KW-0472">Membrane</keyword>
<evidence type="ECO:0000256" key="4">
    <source>
        <dbReference type="ARBA" id="ARBA00022500"/>
    </source>
</evidence>
<dbReference type="PANTHER" id="PTHR32089:SF74">
    <property type="entry name" value="METHYL-ACCEPTING CHEMOTAXIS PROTEIN AER"/>
    <property type="match status" value="1"/>
</dbReference>
<dbReference type="KEGG" id="nik:F5I99_11390"/>
<keyword evidence="7 12" id="KW-1133">Transmembrane helix</keyword>
<dbReference type="SUPFAM" id="SSF58104">
    <property type="entry name" value="Methyl-accepting chemotaxis protein (MCP) signaling domain"/>
    <property type="match status" value="1"/>
</dbReference>
<keyword evidence="4" id="KW-0145">Chemotaxis</keyword>
<gene>
    <name evidence="16" type="ORF">F5I99_11390</name>
</gene>
<evidence type="ECO:0000256" key="7">
    <source>
        <dbReference type="ARBA" id="ARBA00022989"/>
    </source>
</evidence>
<comment type="similarity">
    <text evidence="10">Belongs to the methyl-accepting chemotaxis (MCP) protein family.</text>
</comment>
<evidence type="ECO:0000259" key="15">
    <source>
        <dbReference type="PROSITE" id="PS50192"/>
    </source>
</evidence>
<feature type="transmembrane region" description="Helical" evidence="12">
    <location>
        <begin position="150"/>
        <end position="169"/>
    </location>
</feature>
<evidence type="ECO:0000256" key="12">
    <source>
        <dbReference type="SAM" id="Phobius"/>
    </source>
</evidence>
<evidence type="ECO:0000256" key="1">
    <source>
        <dbReference type="ARBA" id="ARBA00004429"/>
    </source>
</evidence>
<protein>
    <submittedName>
        <fullName evidence="16">Methyl-accepting chemotaxis protein</fullName>
    </submittedName>
</protein>
<proteinExistence type="inferred from homology"/>
<evidence type="ECO:0000256" key="10">
    <source>
        <dbReference type="ARBA" id="ARBA00029447"/>
    </source>
</evidence>
<dbReference type="InterPro" id="IPR000727">
    <property type="entry name" value="T_SNARE_dom"/>
</dbReference>
<dbReference type="InterPro" id="IPR000014">
    <property type="entry name" value="PAS"/>
</dbReference>
<comment type="subcellular location">
    <subcellularLocation>
        <location evidence="1">Cell inner membrane</location>
        <topology evidence="1">Multi-pass membrane protein</topology>
    </subcellularLocation>
</comment>
<dbReference type="GO" id="GO:0007165">
    <property type="term" value="P:signal transduction"/>
    <property type="evidence" value="ECO:0007669"/>
    <property type="project" value="UniProtKB-KW"/>
</dbReference>
<feature type="domain" description="T-SNARE coiled-coil homology" evidence="15">
    <location>
        <begin position="436"/>
        <end position="498"/>
    </location>
</feature>
<dbReference type="InterPro" id="IPR004090">
    <property type="entry name" value="Chemotax_Me-accpt_rcpt"/>
</dbReference>
<dbReference type="Pfam" id="PF08447">
    <property type="entry name" value="PAS_3"/>
    <property type="match status" value="1"/>
</dbReference>
<evidence type="ECO:0000313" key="16">
    <source>
        <dbReference type="EMBL" id="QEW07061.1"/>
    </source>
</evidence>
<dbReference type="CDD" id="cd11386">
    <property type="entry name" value="MCP_signal"/>
    <property type="match status" value="1"/>
</dbReference>
<dbReference type="Proteomes" id="UP000325606">
    <property type="component" value="Chromosome"/>
</dbReference>
<evidence type="ECO:0000256" key="2">
    <source>
        <dbReference type="ARBA" id="ARBA00022475"/>
    </source>
</evidence>
<evidence type="ECO:0000256" key="9">
    <source>
        <dbReference type="ARBA" id="ARBA00023224"/>
    </source>
</evidence>
<dbReference type="Gene3D" id="3.30.450.20">
    <property type="entry name" value="PAS domain"/>
    <property type="match status" value="1"/>
</dbReference>
<dbReference type="InterPro" id="IPR004089">
    <property type="entry name" value="MCPsignal_dom"/>
</dbReference>
<keyword evidence="17" id="KW-1185">Reference proteome</keyword>
<feature type="transmembrane region" description="Helical" evidence="12">
    <location>
        <begin position="175"/>
        <end position="192"/>
    </location>
</feature>
<dbReference type="Gene3D" id="1.10.287.950">
    <property type="entry name" value="Methyl-accepting chemotaxis protein"/>
    <property type="match status" value="1"/>
</dbReference>
<feature type="domain" description="PAS" evidence="14">
    <location>
        <begin position="25"/>
        <end position="76"/>
    </location>
</feature>
<dbReference type="InterPro" id="IPR035965">
    <property type="entry name" value="PAS-like_dom_sf"/>
</dbReference>
<dbReference type="RefSeq" id="WP_151056104.1">
    <property type="nucleotide sequence ID" value="NZ_CP044222.1"/>
</dbReference>
<dbReference type="PRINTS" id="PR00260">
    <property type="entry name" value="CHEMTRNSDUCR"/>
</dbReference>
<name>A0A5J6LFS0_9GAMM</name>
<dbReference type="GO" id="GO:0052131">
    <property type="term" value="P:positive aerotaxis"/>
    <property type="evidence" value="ECO:0007669"/>
    <property type="project" value="UniProtKB-ARBA"/>
</dbReference>
<sequence length="521" mass="56611">MNTSTASGGKERTFSEDQQLISSTDTESTICDCNDNFVAISGFSRDELIGQSHNIVRHPDMPAEAFKGLWDFIRRGKPWMGVVKNRCKNGDYYWVDAYITPIFNQGKITGFESVRRKPCRENIARAEKLYTRLKAGKGVPKYRRVRKREVSILLASLAGAVLLGAVLQAAGLNQLWLTAALGALLGYAGIWFNSRRDMKNLLSLMPQAFRDEAAMLSYTDDSGLYGQLKMSILSDAAHLNTVITRLEHGAQDVAVQASEAHVLSTQATQGVRDQQTETEQVATAMHEMAATIAEVSGHVQETATQADHVDQMAKQGQQVAEGTQASVVQLQQKVHEIAGAVTALSEASQQIAGTTDLIEKIAEQTNLLALNAAIEAARAGDQGRGFSVVADEVRQLAFRTRESTGQIQSTINELQQKAKAAQVLASEGEQDAESAATEMDRTQETLTDISASVSSIAGMTVQMAAAIEEQASVAESINQQVVNINDLAAHSMEKGTAASERSKSLEITAEKLYELVERFKR</sequence>
<evidence type="ECO:0000256" key="5">
    <source>
        <dbReference type="ARBA" id="ARBA00022519"/>
    </source>
</evidence>
<dbReference type="SMART" id="SM00283">
    <property type="entry name" value="MA"/>
    <property type="match status" value="1"/>
</dbReference>
<dbReference type="GO" id="GO:0005886">
    <property type="term" value="C:plasma membrane"/>
    <property type="evidence" value="ECO:0007669"/>
    <property type="project" value="UniProtKB-SubCell"/>
</dbReference>
<dbReference type="Pfam" id="PF00015">
    <property type="entry name" value="MCPsignal"/>
    <property type="match status" value="1"/>
</dbReference>
<feature type="domain" description="Methyl-accepting transducer" evidence="13">
    <location>
        <begin position="249"/>
        <end position="485"/>
    </location>
</feature>
<keyword evidence="5" id="KW-0997">Cell inner membrane</keyword>
<dbReference type="PANTHER" id="PTHR32089">
    <property type="entry name" value="METHYL-ACCEPTING CHEMOTAXIS PROTEIN MCPB"/>
    <property type="match status" value="1"/>
</dbReference>
<dbReference type="PROSITE" id="PS50112">
    <property type="entry name" value="PAS"/>
    <property type="match status" value="1"/>
</dbReference>
<dbReference type="InterPro" id="IPR013655">
    <property type="entry name" value="PAS_fold_3"/>
</dbReference>
<dbReference type="EMBL" id="CP044222">
    <property type="protein sequence ID" value="QEW07061.1"/>
    <property type="molecule type" value="Genomic_DNA"/>
</dbReference>
<evidence type="ECO:0000256" key="3">
    <source>
        <dbReference type="ARBA" id="ARBA00022481"/>
    </source>
</evidence>
<keyword evidence="6 12" id="KW-0812">Transmembrane</keyword>
<dbReference type="AlphaFoldDB" id="A0A5J6LFS0"/>
<keyword evidence="9 11" id="KW-0807">Transducer</keyword>
<dbReference type="SUPFAM" id="SSF55785">
    <property type="entry name" value="PYP-like sensor domain (PAS domain)"/>
    <property type="match status" value="1"/>
</dbReference>
<dbReference type="CDD" id="cd00130">
    <property type="entry name" value="PAS"/>
    <property type="match status" value="1"/>
</dbReference>
<keyword evidence="3" id="KW-0488">Methylation</keyword>
<evidence type="ECO:0000259" key="14">
    <source>
        <dbReference type="PROSITE" id="PS50112"/>
    </source>
</evidence>
<dbReference type="GO" id="GO:0004888">
    <property type="term" value="F:transmembrane signaling receptor activity"/>
    <property type="evidence" value="ECO:0007669"/>
    <property type="project" value="InterPro"/>
</dbReference>
<dbReference type="FunFam" id="3.30.450.20:FF:000046">
    <property type="entry name" value="Aerotaxis sensor receptor"/>
    <property type="match status" value="1"/>
</dbReference>